<feature type="compositionally biased region" description="Low complexity" evidence="1">
    <location>
        <begin position="16"/>
        <end position="37"/>
    </location>
</feature>
<feature type="compositionally biased region" description="Basic and acidic residues" evidence="1">
    <location>
        <begin position="120"/>
        <end position="136"/>
    </location>
</feature>
<feature type="compositionally biased region" description="Low complexity" evidence="1">
    <location>
        <begin position="137"/>
        <end position="150"/>
    </location>
</feature>
<feature type="compositionally biased region" description="Polar residues" evidence="1">
    <location>
        <begin position="231"/>
        <end position="243"/>
    </location>
</feature>
<dbReference type="Proteomes" id="UP000311919">
    <property type="component" value="Unassembled WGS sequence"/>
</dbReference>
<comment type="caution">
    <text evidence="2">The sequence shown here is derived from an EMBL/GenBank/DDBJ whole genome shotgun (WGS) entry which is preliminary data.</text>
</comment>
<organism evidence="2 3">
    <name type="scientific">Schistosoma japonicum</name>
    <name type="common">Blood fluke</name>
    <dbReference type="NCBI Taxonomy" id="6182"/>
    <lineage>
        <taxon>Eukaryota</taxon>
        <taxon>Metazoa</taxon>
        <taxon>Spiralia</taxon>
        <taxon>Lophotrochozoa</taxon>
        <taxon>Platyhelminthes</taxon>
        <taxon>Trematoda</taxon>
        <taxon>Digenea</taxon>
        <taxon>Strigeidida</taxon>
        <taxon>Schistosomatoidea</taxon>
        <taxon>Schistosomatidae</taxon>
        <taxon>Schistosoma</taxon>
    </lineage>
</organism>
<name>A0A4Z2DPH5_SCHJA</name>
<dbReference type="OrthoDB" id="6258415at2759"/>
<evidence type="ECO:0000256" key="1">
    <source>
        <dbReference type="SAM" id="MobiDB-lite"/>
    </source>
</evidence>
<feature type="region of interest" description="Disordered" evidence="1">
    <location>
        <begin position="1"/>
        <end position="164"/>
    </location>
</feature>
<evidence type="ECO:0000313" key="2">
    <source>
        <dbReference type="EMBL" id="TNN18444.1"/>
    </source>
</evidence>
<keyword evidence="3" id="KW-1185">Reference proteome</keyword>
<gene>
    <name evidence="2" type="ORF">EWB00_010233</name>
</gene>
<feature type="region of interest" description="Disordered" evidence="1">
    <location>
        <begin position="230"/>
        <end position="267"/>
    </location>
</feature>
<protein>
    <submittedName>
        <fullName evidence="2">Uncharacterized protein</fullName>
    </submittedName>
</protein>
<feature type="compositionally biased region" description="Polar residues" evidence="1">
    <location>
        <begin position="1"/>
        <end position="13"/>
    </location>
</feature>
<dbReference type="EMBL" id="SKCS01000076">
    <property type="protein sequence ID" value="TNN18444.1"/>
    <property type="molecule type" value="Genomic_DNA"/>
</dbReference>
<feature type="compositionally biased region" description="Basic and acidic residues" evidence="1">
    <location>
        <begin position="79"/>
        <end position="104"/>
    </location>
</feature>
<proteinExistence type="predicted"/>
<sequence length="296" mass="31738">MPRRSSNTNSEESPVTRRTSARIAAAQAASPAKSPAKSPRRKRQSTEPVKAASEDTESQQSQVKSESSMEELNGIDVSSSKHTELLHDQVEIPHKKVKADKESDNGNNVYSVQLSLDQLSSDHEKNEDEALKKNDTDVSQTQDSNTTSTDFEIVEHSSVPPPDSAEVQAAISTQGEDGHLLVGFVQVNKEELPAPNSSEIKQVSATLESCNATVTCGSECVAKADHIVEPSVNTPNGNVGSQESSKDEPSKPNGTVHVEAHHKTPIPIEEPVIQPLVGHVTGDIALDAVSEMISQQ</sequence>
<dbReference type="AlphaFoldDB" id="A0A4Z2DPH5"/>
<accession>A0A4Z2DPH5</accession>
<evidence type="ECO:0000313" key="3">
    <source>
        <dbReference type="Proteomes" id="UP000311919"/>
    </source>
</evidence>
<reference evidence="2 3" key="1">
    <citation type="submission" date="2019-03" db="EMBL/GenBank/DDBJ databases">
        <title>An improved genome assembly of the fluke Schistosoma japonicum.</title>
        <authorList>
            <person name="Hu W."/>
            <person name="Luo F."/>
            <person name="Yin M."/>
            <person name="Mo X."/>
            <person name="Sun C."/>
            <person name="Wu Q."/>
            <person name="Zhu B."/>
            <person name="Xiang M."/>
            <person name="Wang J."/>
            <person name="Wang Y."/>
            <person name="Zhang T."/>
            <person name="Xu B."/>
            <person name="Zheng H."/>
            <person name="Feng Z."/>
        </authorList>
    </citation>
    <scope>NUCLEOTIDE SEQUENCE [LARGE SCALE GENOMIC DNA]</scope>
    <source>
        <strain evidence="2">HuSjv2</strain>
        <tissue evidence="2">Worms</tissue>
    </source>
</reference>